<evidence type="ECO:0000256" key="1">
    <source>
        <dbReference type="SAM" id="SignalP"/>
    </source>
</evidence>
<sequence>MKNPRKMLELVLALGFVSTLSLLPVRGKMCSAMIKAAPGDDLTALRDKAFVAFRTECRGKQGNLDDTKSCSFTTEPSMPPIATFILQPMRAPFRLDLEVKTPSSANVVLAEEKTEVSVFAWITLGGWSGKKSVIRACFDCQDLLGGRSVDNEEGIVSGIESHPFWIEYKHGVVTVGKGGQEEAFLEWDAAAYHQRNISITPVYVGISSWTGESAHWVFHHFCA</sequence>
<dbReference type="Proteomes" id="UP000887568">
    <property type="component" value="Unplaced"/>
</dbReference>
<dbReference type="EnsemblMetazoa" id="XM_038205484.1">
    <property type="protein sequence ID" value="XP_038061412.1"/>
    <property type="gene ID" value="LOC119732096"/>
</dbReference>
<evidence type="ECO:0000259" key="2">
    <source>
        <dbReference type="Pfam" id="PF12248"/>
    </source>
</evidence>
<dbReference type="OrthoDB" id="10417290at2759"/>
<feature type="domain" description="Farnesoic acid O-methyl transferase" evidence="2">
    <location>
        <begin position="90"/>
        <end position="219"/>
    </location>
</feature>
<accession>A0A914AC34</accession>
<feature type="signal peptide" evidence="1">
    <location>
        <begin position="1"/>
        <end position="27"/>
    </location>
</feature>
<dbReference type="RefSeq" id="XP_038061412.1">
    <property type="nucleotide sequence ID" value="XM_038205484.1"/>
</dbReference>
<reference evidence="3" key="1">
    <citation type="submission" date="2022-11" db="UniProtKB">
        <authorList>
            <consortium name="EnsemblMetazoa"/>
        </authorList>
    </citation>
    <scope>IDENTIFICATION</scope>
</reference>
<keyword evidence="4" id="KW-1185">Reference proteome</keyword>
<name>A0A914AC34_PATMI</name>
<dbReference type="AlphaFoldDB" id="A0A914AC34"/>
<protein>
    <recommendedName>
        <fullName evidence="2">Farnesoic acid O-methyl transferase domain-containing protein</fullName>
    </recommendedName>
</protein>
<proteinExistence type="predicted"/>
<dbReference type="PANTHER" id="PTHR36695">
    <property type="entry name" value="AGAP008648-PA"/>
    <property type="match status" value="1"/>
</dbReference>
<organism evidence="3 4">
    <name type="scientific">Patiria miniata</name>
    <name type="common">Bat star</name>
    <name type="synonym">Asterina miniata</name>
    <dbReference type="NCBI Taxonomy" id="46514"/>
    <lineage>
        <taxon>Eukaryota</taxon>
        <taxon>Metazoa</taxon>
        <taxon>Echinodermata</taxon>
        <taxon>Eleutherozoa</taxon>
        <taxon>Asterozoa</taxon>
        <taxon>Asteroidea</taxon>
        <taxon>Valvatacea</taxon>
        <taxon>Valvatida</taxon>
        <taxon>Asterinidae</taxon>
        <taxon>Patiria</taxon>
    </lineage>
</organism>
<feature type="chain" id="PRO_5037104377" description="Farnesoic acid O-methyl transferase domain-containing protein" evidence="1">
    <location>
        <begin position="28"/>
        <end position="223"/>
    </location>
</feature>
<dbReference type="InterPro" id="IPR022041">
    <property type="entry name" value="Methyltransf_FA"/>
</dbReference>
<dbReference type="GeneID" id="119732096"/>
<dbReference type="PANTHER" id="PTHR36695:SF12">
    <property type="entry name" value="AGAP008648-PA"/>
    <property type="match status" value="1"/>
</dbReference>
<keyword evidence="1" id="KW-0732">Signal</keyword>
<evidence type="ECO:0000313" key="3">
    <source>
        <dbReference type="EnsemblMetazoa" id="XP_038061412.1"/>
    </source>
</evidence>
<dbReference type="Pfam" id="PF12248">
    <property type="entry name" value="Methyltransf_FA"/>
    <property type="match status" value="1"/>
</dbReference>
<evidence type="ECO:0000313" key="4">
    <source>
        <dbReference type="Proteomes" id="UP000887568"/>
    </source>
</evidence>